<feature type="domain" description="Methyltransferase regulatory" evidence="2">
    <location>
        <begin position="216"/>
        <end position="299"/>
    </location>
</feature>
<name>A0A7X4GUG5_9BURK</name>
<comment type="caution">
    <text evidence="3">The sequence shown here is derived from an EMBL/GenBank/DDBJ whole genome shotgun (WGS) entry which is preliminary data.</text>
</comment>
<gene>
    <name evidence="3" type="ORF">GTP45_18545</name>
</gene>
<organism evidence="3 4">
    <name type="scientific">Duganella rivi</name>
    <dbReference type="NCBI Taxonomy" id="2666083"/>
    <lineage>
        <taxon>Bacteria</taxon>
        <taxon>Pseudomonadati</taxon>
        <taxon>Pseudomonadota</taxon>
        <taxon>Betaproteobacteria</taxon>
        <taxon>Burkholderiales</taxon>
        <taxon>Oxalobacteraceae</taxon>
        <taxon>Telluria group</taxon>
        <taxon>Duganella</taxon>
    </lineage>
</organism>
<dbReference type="Proteomes" id="UP000450012">
    <property type="component" value="Unassembled WGS sequence"/>
</dbReference>
<keyword evidence="3" id="KW-0808">Transferase</keyword>
<dbReference type="Pfam" id="PF10119">
    <property type="entry name" value="MethyTransf_Reg"/>
    <property type="match status" value="1"/>
</dbReference>
<accession>A0A7X4GUG5</accession>
<evidence type="ECO:0000313" key="4">
    <source>
        <dbReference type="Proteomes" id="UP000450012"/>
    </source>
</evidence>
<evidence type="ECO:0000259" key="2">
    <source>
        <dbReference type="Pfam" id="PF10119"/>
    </source>
</evidence>
<dbReference type="InterPro" id="IPR029063">
    <property type="entry name" value="SAM-dependent_MTases_sf"/>
</dbReference>
<keyword evidence="4" id="KW-1185">Reference proteome</keyword>
<evidence type="ECO:0000313" key="3">
    <source>
        <dbReference type="EMBL" id="MYM68819.1"/>
    </source>
</evidence>
<dbReference type="Gene3D" id="3.40.50.150">
    <property type="entry name" value="Vaccinia Virus protein VP39"/>
    <property type="match status" value="1"/>
</dbReference>
<dbReference type="Pfam" id="PF08241">
    <property type="entry name" value="Methyltransf_11"/>
    <property type="match status" value="1"/>
</dbReference>
<evidence type="ECO:0000259" key="1">
    <source>
        <dbReference type="Pfam" id="PF08241"/>
    </source>
</evidence>
<dbReference type="GO" id="GO:0008757">
    <property type="term" value="F:S-adenosylmethionine-dependent methyltransferase activity"/>
    <property type="evidence" value="ECO:0007669"/>
    <property type="project" value="InterPro"/>
</dbReference>
<dbReference type="InterPro" id="IPR018773">
    <property type="entry name" value="MeTrfase_reg_dom_prd"/>
</dbReference>
<dbReference type="InterPro" id="IPR013216">
    <property type="entry name" value="Methyltransf_11"/>
</dbReference>
<dbReference type="AlphaFoldDB" id="A0A7X4GUG5"/>
<keyword evidence="3" id="KW-0489">Methyltransferase</keyword>
<dbReference type="GO" id="GO:0032259">
    <property type="term" value="P:methylation"/>
    <property type="evidence" value="ECO:0007669"/>
    <property type="project" value="UniProtKB-KW"/>
</dbReference>
<proteinExistence type="predicted"/>
<dbReference type="EMBL" id="WWCK01000005">
    <property type="protein sequence ID" value="MYM68819.1"/>
    <property type="molecule type" value="Genomic_DNA"/>
</dbReference>
<dbReference type="SUPFAM" id="SSF53335">
    <property type="entry name" value="S-adenosyl-L-methionine-dependent methyltransferases"/>
    <property type="match status" value="1"/>
</dbReference>
<dbReference type="RefSeq" id="WP_161015349.1">
    <property type="nucleotide sequence ID" value="NZ_WWCK01000005.1"/>
</dbReference>
<protein>
    <submittedName>
        <fullName evidence="3">Methyltransferase</fullName>
    </submittedName>
</protein>
<reference evidence="3 4" key="1">
    <citation type="submission" date="2019-12" db="EMBL/GenBank/DDBJ databases">
        <title>Novel species isolated from a subtropical stream in China.</title>
        <authorList>
            <person name="Lu H."/>
        </authorList>
    </citation>
    <scope>NUCLEOTIDE SEQUENCE [LARGE SCALE GENOMIC DNA]</scope>
    <source>
        <strain evidence="3 4">FT55W</strain>
    </source>
</reference>
<feature type="domain" description="Methyltransferase type 11" evidence="1">
    <location>
        <begin position="46"/>
        <end position="145"/>
    </location>
</feature>
<sequence>MSDWTGGYVADIDYTYGYYQELNPLRVALAFANAGLEMPAMGTACELGFGQGMSANVHAAATVTEWHGTDFNPAQAAFAQEMAATAGSGARFVDQAFADYCARTDLPDFDFIGLHGIWSWVSDENRAIIVDFVRRKLKVGGVLYISYNTQPGWAPTVPLRGLLTNYAEVMAAPGAGIGNRIGAALDFADKLLETNPAFFSANPSVANRLKLLRTQNRNYVAHEYFNRDWQPMSFADMAELLGEAKLSYACSAHYVDHIESVNMTQPQRALLDELPDPVFRQSVRDFMVNQQFRRDYWVKGPRRQNPLQRSETIRRQRVILTAPRATISLKVRGATIEGGLNEAVYTPLLDILGDYKPHTLGQLEAALADRKINLLQVLEAALILGSRGELAMAQSPEEIKAATPASQRLNQKLFERARASDDTSVLASPVTGGGLQLGRINQLFLLAHSHGKRGAAAWTDFVWMILSAQNHRLIKDGATLQTAEDNVAELQRQAQEFEATRLPMYLALGVLA</sequence>